<proteinExistence type="predicted"/>
<dbReference type="AlphaFoldDB" id="A0A1M2VSB0"/>
<protein>
    <recommendedName>
        <fullName evidence="1">DUF6533 domain-containing protein</fullName>
    </recommendedName>
</protein>
<feature type="domain" description="DUF6533" evidence="1">
    <location>
        <begin position="5"/>
        <end position="50"/>
    </location>
</feature>
<dbReference type="OrthoDB" id="2756558at2759"/>
<dbReference type="Pfam" id="PF20151">
    <property type="entry name" value="DUF6533"/>
    <property type="match status" value="1"/>
</dbReference>
<evidence type="ECO:0000313" key="3">
    <source>
        <dbReference type="Proteomes" id="UP000184267"/>
    </source>
</evidence>
<evidence type="ECO:0000313" key="2">
    <source>
        <dbReference type="EMBL" id="OJT10477.1"/>
    </source>
</evidence>
<comment type="caution">
    <text evidence="2">The sequence shown here is derived from an EMBL/GenBank/DDBJ whole genome shotgun (WGS) entry which is preliminary data.</text>
</comment>
<dbReference type="InterPro" id="IPR045340">
    <property type="entry name" value="DUF6533"/>
</dbReference>
<dbReference type="EMBL" id="MNAD01000775">
    <property type="protein sequence ID" value="OJT10477.1"/>
    <property type="molecule type" value="Genomic_DNA"/>
</dbReference>
<gene>
    <name evidence="2" type="ORF">TRAPUB_13010</name>
</gene>
<name>A0A1M2VSB0_TRAPU</name>
<dbReference type="Proteomes" id="UP000184267">
    <property type="component" value="Unassembled WGS sequence"/>
</dbReference>
<organism evidence="2 3">
    <name type="scientific">Trametes pubescens</name>
    <name type="common">White-rot fungus</name>
    <dbReference type="NCBI Taxonomy" id="154538"/>
    <lineage>
        <taxon>Eukaryota</taxon>
        <taxon>Fungi</taxon>
        <taxon>Dikarya</taxon>
        <taxon>Basidiomycota</taxon>
        <taxon>Agaricomycotina</taxon>
        <taxon>Agaricomycetes</taxon>
        <taxon>Polyporales</taxon>
        <taxon>Polyporaceae</taxon>
        <taxon>Trametes</taxon>
    </lineage>
</organism>
<accession>A0A1M2VSB0</accession>
<evidence type="ECO:0000259" key="1">
    <source>
        <dbReference type="Pfam" id="PF20151"/>
    </source>
</evidence>
<keyword evidence="3" id="KW-1185">Reference proteome</keyword>
<sequence>QHTCWLQIASVALLAYEYAITFDQEIALFWKPKMTGATVLFLGTRYTALLSYDFVLTATFSPLPDQHFRPFGH</sequence>
<reference evidence="2 3" key="1">
    <citation type="submission" date="2016-10" db="EMBL/GenBank/DDBJ databases">
        <title>Genome sequence of the basidiomycete white-rot fungus Trametes pubescens.</title>
        <authorList>
            <person name="Makela M.R."/>
            <person name="Granchi Z."/>
            <person name="Peng M."/>
            <person name="De Vries R.P."/>
            <person name="Grigoriev I."/>
            <person name="Riley R."/>
            <person name="Hilden K."/>
        </authorList>
    </citation>
    <scope>NUCLEOTIDE SEQUENCE [LARGE SCALE GENOMIC DNA]</scope>
    <source>
        <strain evidence="2 3">FBCC735</strain>
    </source>
</reference>
<feature type="non-terminal residue" evidence="2">
    <location>
        <position position="1"/>
    </location>
</feature>